<organism evidence="2 3">
    <name type="scientific">Crepidotus variabilis</name>
    <dbReference type="NCBI Taxonomy" id="179855"/>
    <lineage>
        <taxon>Eukaryota</taxon>
        <taxon>Fungi</taxon>
        <taxon>Dikarya</taxon>
        <taxon>Basidiomycota</taxon>
        <taxon>Agaricomycotina</taxon>
        <taxon>Agaricomycetes</taxon>
        <taxon>Agaricomycetidae</taxon>
        <taxon>Agaricales</taxon>
        <taxon>Agaricineae</taxon>
        <taxon>Crepidotaceae</taxon>
        <taxon>Crepidotus</taxon>
    </lineage>
</organism>
<dbReference type="EMBL" id="MU157863">
    <property type="protein sequence ID" value="KAF9527171.1"/>
    <property type="molecule type" value="Genomic_DNA"/>
</dbReference>
<keyword evidence="1" id="KW-1133">Transmembrane helix</keyword>
<reference evidence="2" key="1">
    <citation type="submission" date="2020-11" db="EMBL/GenBank/DDBJ databases">
        <authorList>
            <consortium name="DOE Joint Genome Institute"/>
            <person name="Ahrendt S."/>
            <person name="Riley R."/>
            <person name="Andreopoulos W."/>
            <person name="Labutti K."/>
            <person name="Pangilinan J."/>
            <person name="Ruiz-Duenas F.J."/>
            <person name="Barrasa J.M."/>
            <person name="Sanchez-Garcia M."/>
            <person name="Camarero S."/>
            <person name="Miyauchi S."/>
            <person name="Serrano A."/>
            <person name="Linde D."/>
            <person name="Babiker R."/>
            <person name="Drula E."/>
            <person name="Ayuso-Fernandez I."/>
            <person name="Pacheco R."/>
            <person name="Padilla G."/>
            <person name="Ferreira P."/>
            <person name="Barriuso J."/>
            <person name="Kellner H."/>
            <person name="Castanera R."/>
            <person name="Alfaro M."/>
            <person name="Ramirez L."/>
            <person name="Pisabarro A.G."/>
            <person name="Kuo A."/>
            <person name="Tritt A."/>
            <person name="Lipzen A."/>
            <person name="He G."/>
            <person name="Yan M."/>
            <person name="Ng V."/>
            <person name="Cullen D."/>
            <person name="Martin F."/>
            <person name="Rosso M.-N."/>
            <person name="Henrissat B."/>
            <person name="Hibbett D."/>
            <person name="Martinez A.T."/>
            <person name="Grigoriev I.V."/>
        </authorList>
    </citation>
    <scope>NUCLEOTIDE SEQUENCE</scope>
    <source>
        <strain evidence="2">CBS 506.95</strain>
    </source>
</reference>
<gene>
    <name evidence="2" type="ORF">CPB83DRAFT_423621</name>
</gene>
<protein>
    <submittedName>
        <fullName evidence="2">Uncharacterized protein</fullName>
    </submittedName>
</protein>
<keyword evidence="3" id="KW-1185">Reference proteome</keyword>
<dbReference type="AlphaFoldDB" id="A0A9P6ED07"/>
<name>A0A9P6ED07_9AGAR</name>
<accession>A0A9P6ED07</accession>
<comment type="caution">
    <text evidence="2">The sequence shown here is derived from an EMBL/GenBank/DDBJ whole genome shotgun (WGS) entry which is preliminary data.</text>
</comment>
<sequence length="143" mass="16363">MSCVFPTTNHAICKVCAMLNLRPPFYNLHACFTNLLLRTFHMLLTYALTYDSVPVMGLTLYTVRVLAFGYSNTLHPCLFIVVALFVMNPFHDLLLSHFYPYFIALTATLLEHSALFCWIPGTYDQKYIYTSGSVQVLDLCFVK</sequence>
<evidence type="ECO:0000256" key="1">
    <source>
        <dbReference type="SAM" id="Phobius"/>
    </source>
</evidence>
<evidence type="ECO:0000313" key="3">
    <source>
        <dbReference type="Proteomes" id="UP000807306"/>
    </source>
</evidence>
<feature type="transmembrane region" description="Helical" evidence="1">
    <location>
        <begin position="98"/>
        <end position="119"/>
    </location>
</feature>
<evidence type="ECO:0000313" key="2">
    <source>
        <dbReference type="EMBL" id="KAF9527171.1"/>
    </source>
</evidence>
<keyword evidence="1" id="KW-0812">Transmembrane</keyword>
<proteinExistence type="predicted"/>
<keyword evidence="1" id="KW-0472">Membrane</keyword>
<feature type="transmembrane region" description="Helical" evidence="1">
    <location>
        <begin position="61"/>
        <end position="86"/>
    </location>
</feature>
<dbReference type="Proteomes" id="UP000807306">
    <property type="component" value="Unassembled WGS sequence"/>
</dbReference>